<keyword evidence="2" id="KW-1185">Reference proteome</keyword>
<reference evidence="2" key="1">
    <citation type="submission" date="2017-06" db="EMBL/GenBank/DDBJ databases">
        <authorList>
            <person name="Varghese N."/>
            <person name="Submissions S."/>
        </authorList>
    </citation>
    <scope>NUCLEOTIDE SEQUENCE [LARGE SCALE GENOMIC DNA]</scope>
    <source>
        <strain evidence="2">DSM 28041</strain>
    </source>
</reference>
<dbReference type="EMBL" id="FZNS01000023">
    <property type="protein sequence ID" value="SNS06653.1"/>
    <property type="molecule type" value="Genomic_DNA"/>
</dbReference>
<proteinExistence type="predicted"/>
<organism evidence="1 2">
    <name type="scientific">Hymenobacter mucosus</name>
    <dbReference type="NCBI Taxonomy" id="1411120"/>
    <lineage>
        <taxon>Bacteria</taxon>
        <taxon>Pseudomonadati</taxon>
        <taxon>Bacteroidota</taxon>
        <taxon>Cytophagia</taxon>
        <taxon>Cytophagales</taxon>
        <taxon>Hymenobacteraceae</taxon>
        <taxon>Hymenobacter</taxon>
    </lineage>
</organism>
<sequence length="66" mass="7137">MENQAKINAATDELAVLEFDIDALQSRHGLPVDEADLAAKQQRALDLYATLYELRNAPAGRPAGGE</sequence>
<evidence type="ECO:0000313" key="1">
    <source>
        <dbReference type="EMBL" id="SNS06653.1"/>
    </source>
</evidence>
<name>A0A239BHY7_9BACT</name>
<evidence type="ECO:0000313" key="2">
    <source>
        <dbReference type="Proteomes" id="UP000198310"/>
    </source>
</evidence>
<dbReference type="RefSeq" id="WP_089334481.1">
    <property type="nucleotide sequence ID" value="NZ_FZNS01000023.1"/>
</dbReference>
<accession>A0A239BHY7</accession>
<dbReference type="Proteomes" id="UP000198310">
    <property type="component" value="Unassembled WGS sequence"/>
</dbReference>
<dbReference type="AlphaFoldDB" id="A0A239BHY7"/>
<gene>
    <name evidence="1" type="ORF">SAMN06269173_12311</name>
</gene>
<protein>
    <submittedName>
        <fullName evidence="1">Uncharacterized protein</fullName>
    </submittedName>
</protein>